<dbReference type="EMBL" id="QEAN01000081">
    <property type="protein sequence ID" value="TPX49543.1"/>
    <property type="molecule type" value="Genomic_DNA"/>
</dbReference>
<dbReference type="PANTHER" id="PTHR43066">
    <property type="entry name" value="RHOMBOID-RELATED PROTEIN"/>
    <property type="match status" value="1"/>
</dbReference>
<evidence type="ECO:0000313" key="9">
    <source>
        <dbReference type="EMBL" id="TPX50895.1"/>
    </source>
</evidence>
<feature type="transmembrane region" description="Helical" evidence="6">
    <location>
        <begin position="85"/>
        <end position="103"/>
    </location>
</feature>
<evidence type="ECO:0000313" key="8">
    <source>
        <dbReference type="EMBL" id="TPX49543.1"/>
    </source>
</evidence>
<dbReference type="SMART" id="SM00165">
    <property type="entry name" value="UBA"/>
    <property type="match status" value="1"/>
</dbReference>
<sequence>MHAACASNSNSRSVSAPSKAAPSTVMLSAGVSGFYNTPVSKAAILTIAVNSLSASILQGKPLLHLQLFPHVFTHHQFWRLASTHMAFTSSSEVLFGGILIYHMRLLERHWGSYKFASFILISSVVSTALDVMSLLLLSNFNITHVSPGPYAALSALAYNFVVDIPLTYRFKVMGVTVTDKMFVYLLGGQMLWCSWPHCLIPIVCGWITGMILKSDVAPVYIKKWRIPKRIWNIFDTYFLKLIQSDAPTSLSRESRSADGYASIPTTGPHRRNSTAGVEMPSRIPSNRPPSEANIQTLVTMGFERNAVIAALQATDDDVNAAASRLLE</sequence>
<evidence type="ECO:0000256" key="2">
    <source>
        <dbReference type="ARBA" id="ARBA00022692"/>
    </source>
</evidence>
<dbReference type="InterPro" id="IPR015940">
    <property type="entry name" value="UBA"/>
</dbReference>
<feature type="region of interest" description="Disordered" evidence="5">
    <location>
        <begin position="251"/>
        <end position="290"/>
    </location>
</feature>
<dbReference type="PROSITE" id="PS50030">
    <property type="entry name" value="UBA"/>
    <property type="match status" value="1"/>
</dbReference>
<feature type="transmembrane region" description="Helical" evidence="6">
    <location>
        <begin position="150"/>
        <end position="170"/>
    </location>
</feature>
<dbReference type="InterPro" id="IPR035952">
    <property type="entry name" value="Rhomboid-like_sf"/>
</dbReference>
<feature type="transmembrane region" description="Helical" evidence="6">
    <location>
        <begin position="182"/>
        <end position="208"/>
    </location>
</feature>
<protein>
    <recommendedName>
        <fullName evidence="7">UBA domain-containing protein</fullName>
    </recommendedName>
</protein>
<feature type="transmembrane region" description="Helical" evidence="6">
    <location>
        <begin position="115"/>
        <end position="138"/>
    </location>
</feature>
<organism evidence="9 11">
    <name type="scientific">Synchytrium endobioticum</name>
    <dbReference type="NCBI Taxonomy" id="286115"/>
    <lineage>
        <taxon>Eukaryota</taxon>
        <taxon>Fungi</taxon>
        <taxon>Fungi incertae sedis</taxon>
        <taxon>Chytridiomycota</taxon>
        <taxon>Chytridiomycota incertae sedis</taxon>
        <taxon>Chytridiomycetes</taxon>
        <taxon>Synchytriales</taxon>
        <taxon>Synchytriaceae</taxon>
        <taxon>Synchytrium</taxon>
    </lineage>
</organism>
<evidence type="ECO:0000256" key="4">
    <source>
        <dbReference type="ARBA" id="ARBA00023136"/>
    </source>
</evidence>
<evidence type="ECO:0000313" key="10">
    <source>
        <dbReference type="Proteomes" id="UP000317494"/>
    </source>
</evidence>
<dbReference type="PANTHER" id="PTHR43066:SF21">
    <property type="entry name" value="UBIQUITIN-ASSOCIATED DOMAIN-CONTAINING PROTEIN 2"/>
    <property type="match status" value="1"/>
</dbReference>
<accession>A0A507DHV5</accession>
<keyword evidence="3 6" id="KW-1133">Transmembrane helix</keyword>
<keyword evidence="2 6" id="KW-0812">Transmembrane</keyword>
<comment type="caution">
    <text evidence="9">The sequence shown here is derived from an EMBL/GenBank/DDBJ whole genome shotgun (WGS) entry which is preliminary data.</text>
</comment>
<evidence type="ECO:0000256" key="6">
    <source>
        <dbReference type="SAM" id="Phobius"/>
    </source>
</evidence>
<dbReference type="Pfam" id="PF00627">
    <property type="entry name" value="UBA"/>
    <property type="match status" value="1"/>
</dbReference>
<dbReference type="EMBL" id="QEAM01000011">
    <property type="protein sequence ID" value="TPX50895.1"/>
    <property type="molecule type" value="Genomic_DNA"/>
</dbReference>
<evidence type="ECO:0000313" key="11">
    <source>
        <dbReference type="Proteomes" id="UP000320475"/>
    </source>
</evidence>
<dbReference type="SUPFAM" id="SSF144091">
    <property type="entry name" value="Rhomboid-like"/>
    <property type="match status" value="1"/>
</dbReference>
<evidence type="ECO:0000256" key="1">
    <source>
        <dbReference type="ARBA" id="ARBA00004141"/>
    </source>
</evidence>
<name>A0A507DHV5_9FUNG</name>
<evidence type="ECO:0000256" key="3">
    <source>
        <dbReference type="ARBA" id="ARBA00022989"/>
    </source>
</evidence>
<comment type="subcellular location">
    <subcellularLocation>
        <location evidence="1">Membrane</location>
        <topology evidence="1">Multi-pass membrane protein</topology>
    </subcellularLocation>
</comment>
<keyword evidence="10" id="KW-1185">Reference proteome</keyword>
<dbReference type="SUPFAM" id="SSF46934">
    <property type="entry name" value="UBA-like"/>
    <property type="match status" value="1"/>
</dbReference>
<dbReference type="Proteomes" id="UP000320475">
    <property type="component" value="Unassembled WGS sequence"/>
</dbReference>
<gene>
    <name evidence="9" type="ORF">SeLEV6574_g00629</name>
    <name evidence="8" type="ORF">SeMB42_g02576</name>
</gene>
<evidence type="ECO:0000259" key="7">
    <source>
        <dbReference type="PROSITE" id="PS50030"/>
    </source>
</evidence>
<dbReference type="STRING" id="286115.A0A507DHV5"/>
<keyword evidence="4 6" id="KW-0472">Membrane</keyword>
<dbReference type="GO" id="GO:0016020">
    <property type="term" value="C:membrane"/>
    <property type="evidence" value="ECO:0007669"/>
    <property type="project" value="UniProtKB-SubCell"/>
</dbReference>
<evidence type="ECO:0000256" key="5">
    <source>
        <dbReference type="SAM" id="MobiDB-lite"/>
    </source>
</evidence>
<feature type="domain" description="UBA" evidence="7">
    <location>
        <begin position="288"/>
        <end position="327"/>
    </location>
</feature>
<reference evidence="10 11" key="1">
    <citation type="journal article" date="2019" name="Sci. Rep.">
        <title>Comparative genomics of chytrid fungi reveal insights into the obligate biotrophic and pathogenic lifestyle of Synchytrium endobioticum.</title>
        <authorList>
            <person name="van de Vossenberg B.T.L.H."/>
            <person name="Warris S."/>
            <person name="Nguyen H.D.T."/>
            <person name="van Gent-Pelzer M.P.E."/>
            <person name="Joly D.L."/>
            <person name="van de Geest H.C."/>
            <person name="Bonants P.J.M."/>
            <person name="Smith D.S."/>
            <person name="Levesque C.A."/>
            <person name="van der Lee T.A.J."/>
        </authorList>
    </citation>
    <scope>NUCLEOTIDE SEQUENCE [LARGE SCALE GENOMIC DNA]</scope>
    <source>
        <strain evidence="9 11">LEV6574</strain>
        <strain evidence="8 10">MB42</strain>
    </source>
</reference>
<dbReference type="GO" id="GO:0004252">
    <property type="term" value="F:serine-type endopeptidase activity"/>
    <property type="evidence" value="ECO:0007669"/>
    <property type="project" value="TreeGrafter"/>
</dbReference>
<proteinExistence type="predicted"/>
<dbReference type="OrthoDB" id="272778at2759"/>
<dbReference type="InterPro" id="IPR009060">
    <property type="entry name" value="UBA-like_sf"/>
</dbReference>
<dbReference type="Gene3D" id="1.10.8.10">
    <property type="entry name" value="DNA helicase RuvA subunit, C-terminal domain"/>
    <property type="match status" value="1"/>
</dbReference>
<dbReference type="VEuPathDB" id="FungiDB:SeMB42_g02576"/>
<dbReference type="AlphaFoldDB" id="A0A507DHV5"/>
<dbReference type="Proteomes" id="UP000317494">
    <property type="component" value="Unassembled WGS sequence"/>
</dbReference>